<geneLocation type="plasmid" evidence="3">
    <name>pSTJ001</name>
</geneLocation>
<dbReference type="OrthoDB" id="269449at2157"/>
<dbReference type="EMBL" id="LN831303">
    <property type="protein sequence ID" value="CQH63454.1"/>
    <property type="molecule type" value="Genomic_DNA"/>
</dbReference>
<name>A0A0U5H636_9EURY</name>
<reference evidence="3" key="1">
    <citation type="journal article" date="2016" name="Environ. Microbiol.">
        <title>The complete genome of a viable archaeum isolated from 123-million-year-old rock salt.</title>
        <authorList>
            <person name="Jaakkola S.T."/>
            <person name="Pfeiffer F."/>
            <person name="Ravantti J.J."/>
            <person name="Guo Q."/>
            <person name="Liu Y."/>
            <person name="Chen X."/>
            <person name="Ma H."/>
            <person name="Yang C."/>
            <person name="Oksanen H.M."/>
            <person name="Bamford D.H."/>
        </authorList>
    </citation>
    <scope>NUCLEOTIDE SEQUENCE</scope>
    <source>
        <strain evidence="3">JI20-1</strain>
        <plasmid evidence="3">Plasmid pSTJ001</plasmid>
    </source>
</reference>
<proteinExistence type="predicted"/>
<dbReference type="Pfam" id="PF18545">
    <property type="entry name" value="HalOD1"/>
    <property type="match status" value="1"/>
</dbReference>
<dbReference type="GeneID" id="26660436"/>
<evidence type="ECO:0000313" key="3">
    <source>
        <dbReference type="Proteomes" id="UP000066737"/>
    </source>
</evidence>
<keyword evidence="3" id="KW-1185">Reference proteome</keyword>
<gene>
    <name evidence="2" type="ORF">HHUB_4086</name>
</gene>
<dbReference type="Proteomes" id="UP000066737">
    <property type="component" value="Plasmid pSTJ001"/>
</dbReference>
<feature type="domain" description="Halobacterial output" evidence="1">
    <location>
        <begin position="7"/>
        <end position="81"/>
    </location>
</feature>
<evidence type="ECO:0000259" key="1">
    <source>
        <dbReference type="Pfam" id="PF18545"/>
    </source>
</evidence>
<dbReference type="AlphaFoldDB" id="A0A0U5H636"/>
<organism evidence="2 3">
    <name type="scientific">Halobacterium hubeiense</name>
    <dbReference type="NCBI Taxonomy" id="1407499"/>
    <lineage>
        <taxon>Archaea</taxon>
        <taxon>Methanobacteriati</taxon>
        <taxon>Methanobacteriota</taxon>
        <taxon>Stenosarchaea group</taxon>
        <taxon>Halobacteria</taxon>
        <taxon>Halobacteriales</taxon>
        <taxon>Halobacteriaceae</taxon>
        <taxon>Halobacterium</taxon>
    </lineage>
</organism>
<evidence type="ECO:0000313" key="2">
    <source>
        <dbReference type="EMBL" id="CQH63454.1"/>
    </source>
</evidence>
<dbReference type="KEGG" id="hhb:Hhub_4086"/>
<dbReference type="InterPro" id="IPR040624">
    <property type="entry name" value="HalOD1"/>
</dbReference>
<sequence>MEYEIEDDESVSMAVVRAVTAVTGCSPGSTPLLARVVDPDALDALFSASFDGTPRTGGHLTFVYADCRVTIDNGEFLTVRPLRTAFGGAADEPPTPGE</sequence>
<accession>A0A0U5H636</accession>
<dbReference type="RefSeq" id="WP_059058463.1">
    <property type="nucleotide sequence ID" value="NZ_CEML01000004.1"/>
</dbReference>
<protein>
    <recommendedName>
        <fullName evidence="1">Halobacterial output domain-containing protein</fullName>
    </recommendedName>
</protein>